<feature type="transmembrane region" description="Helical" evidence="1">
    <location>
        <begin position="6"/>
        <end position="25"/>
    </location>
</feature>
<sequence>MAELLLGIISGIISGILVSVATWYIRYHTYCPRVAVSDDISLKICEEEREIRDKKAGSMVRRKVRASVYIIK</sequence>
<keyword evidence="1" id="KW-1133">Transmembrane helix</keyword>
<evidence type="ECO:0000256" key="1">
    <source>
        <dbReference type="SAM" id="Phobius"/>
    </source>
</evidence>
<dbReference type="Proteomes" id="UP001565200">
    <property type="component" value="Unassembled WGS sequence"/>
</dbReference>
<keyword evidence="3" id="KW-1185">Reference proteome</keyword>
<keyword evidence="1" id="KW-0472">Membrane</keyword>
<accession>A0ABV4CX70</accession>
<dbReference type="EMBL" id="JBCLPP010000007">
    <property type="protein sequence ID" value="MEY8244674.1"/>
    <property type="molecule type" value="Genomic_DNA"/>
</dbReference>
<evidence type="ECO:0000313" key="2">
    <source>
        <dbReference type="EMBL" id="MEY8244674.1"/>
    </source>
</evidence>
<comment type="caution">
    <text evidence="2">The sequence shown here is derived from an EMBL/GenBank/DDBJ whole genome shotgun (WGS) entry which is preliminary data.</text>
</comment>
<dbReference type="RefSeq" id="WP_121698473.1">
    <property type="nucleotide sequence ID" value="NZ_JBCLPP010000007.1"/>
</dbReference>
<organism evidence="2 3">
    <name type="scientific">Heminiphilus faecis</name>
    <dbReference type="NCBI Taxonomy" id="2601703"/>
    <lineage>
        <taxon>Bacteria</taxon>
        <taxon>Pseudomonadati</taxon>
        <taxon>Bacteroidota</taxon>
        <taxon>Bacteroidia</taxon>
        <taxon>Bacteroidales</taxon>
        <taxon>Muribaculaceae</taxon>
        <taxon>Heminiphilus</taxon>
    </lineage>
</organism>
<gene>
    <name evidence="2" type="ORF">AAK873_03445</name>
</gene>
<evidence type="ECO:0000313" key="3">
    <source>
        <dbReference type="Proteomes" id="UP001565200"/>
    </source>
</evidence>
<reference evidence="2 3" key="1">
    <citation type="submission" date="2024-03" db="EMBL/GenBank/DDBJ databases">
        <title>Mouse gut bacterial collection (mGBC) of GemPharmatech.</title>
        <authorList>
            <person name="He Y."/>
            <person name="Dong L."/>
            <person name="Wu D."/>
            <person name="Gao X."/>
            <person name="Lin Z."/>
        </authorList>
    </citation>
    <scope>NUCLEOTIDE SEQUENCE [LARGE SCALE GENOMIC DNA]</scope>
    <source>
        <strain evidence="2 3">54-13</strain>
    </source>
</reference>
<keyword evidence="1" id="KW-0812">Transmembrane</keyword>
<protein>
    <submittedName>
        <fullName evidence="2">Uncharacterized protein</fullName>
    </submittedName>
</protein>
<proteinExistence type="predicted"/>
<name>A0ABV4CX70_9BACT</name>